<dbReference type="GO" id="GO:0000160">
    <property type="term" value="P:phosphorelay signal transduction system"/>
    <property type="evidence" value="ECO:0007669"/>
    <property type="project" value="InterPro"/>
</dbReference>
<gene>
    <name evidence="4" type="ORF">G3T37_04305</name>
</gene>
<dbReference type="InterPro" id="IPR011006">
    <property type="entry name" value="CheY-like_superfamily"/>
</dbReference>
<evidence type="ECO:0000256" key="2">
    <source>
        <dbReference type="PROSITE-ProRule" id="PRU00169"/>
    </source>
</evidence>
<accession>A0A7C9PLY8</accession>
<dbReference type="CDD" id="cd00156">
    <property type="entry name" value="REC"/>
    <property type="match status" value="1"/>
</dbReference>
<dbReference type="Pfam" id="PF00072">
    <property type="entry name" value="Response_reg"/>
    <property type="match status" value="1"/>
</dbReference>
<dbReference type="SUPFAM" id="SSF52172">
    <property type="entry name" value="CheY-like"/>
    <property type="match status" value="1"/>
</dbReference>
<keyword evidence="1 2" id="KW-0597">Phosphoprotein</keyword>
<evidence type="ECO:0000313" key="5">
    <source>
        <dbReference type="Proteomes" id="UP000479756"/>
    </source>
</evidence>
<feature type="modified residue" description="4-aspartylphosphate" evidence="2">
    <location>
        <position position="62"/>
    </location>
</feature>
<dbReference type="SMART" id="SM00448">
    <property type="entry name" value="REC"/>
    <property type="match status" value="1"/>
</dbReference>
<keyword evidence="5" id="KW-1185">Reference proteome</keyword>
<dbReference type="PANTHER" id="PTHR44591">
    <property type="entry name" value="STRESS RESPONSE REGULATOR PROTEIN 1"/>
    <property type="match status" value="1"/>
</dbReference>
<dbReference type="Proteomes" id="UP000479756">
    <property type="component" value="Unassembled WGS sequence"/>
</dbReference>
<dbReference type="EMBL" id="JAAGWZ010000001">
    <property type="protein sequence ID" value="NEM90572.1"/>
    <property type="molecule type" value="Genomic_DNA"/>
</dbReference>
<dbReference type="PROSITE" id="PS50110">
    <property type="entry name" value="RESPONSE_REGULATORY"/>
    <property type="match status" value="1"/>
</dbReference>
<evidence type="ECO:0000313" key="4">
    <source>
        <dbReference type="EMBL" id="NEM90572.1"/>
    </source>
</evidence>
<organism evidence="4 5">
    <name type="scientific">Galbitalea soli</name>
    <dbReference type="NCBI Taxonomy" id="1268042"/>
    <lineage>
        <taxon>Bacteria</taxon>
        <taxon>Bacillati</taxon>
        <taxon>Actinomycetota</taxon>
        <taxon>Actinomycetes</taxon>
        <taxon>Micrococcales</taxon>
        <taxon>Microbacteriaceae</taxon>
        <taxon>Galbitalea</taxon>
    </lineage>
</organism>
<comment type="caution">
    <text evidence="4">The sequence shown here is derived from an EMBL/GenBank/DDBJ whole genome shotgun (WGS) entry which is preliminary data.</text>
</comment>
<evidence type="ECO:0000259" key="3">
    <source>
        <dbReference type="PROSITE" id="PS50110"/>
    </source>
</evidence>
<proteinExistence type="predicted"/>
<reference evidence="4 5" key="1">
    <citation type="journal article" date="2014" name="Int. J. Syst. Evol. Microbiol.">
        <title>Description of Galbitalea soli gen. nov., sp. nov., and Frondihabitans sucicola sp. nov.</title>
        <authorList>
            <person name="Kim S.J."/>
            <person name="Lim J.M."/>
            <person name="Ahn J.H."/>
            <person name="Weon H.Y."/>
            <person name="Hamada M."/>
            <person name="Suzuki K."/>
            <person name="Ahn T.Y."/>
            <person name="Kwon S.W."/>
        </authorList>
    </citation>
    <scope>NUCLEOTIDE SEQUENCE [LARGE SCALE GENOMIC DNA]</scope>
    <source>
        <strain evidence="4 5">NBRC 108727</strain>
    </source>
</reference>
<name>A0A7C9PLY8_9MICO</name>
<sequence length="127" mass="13999">MISDLSIRDDRVRVLVVEDSDDQRELLNAYFTRAGCAVMTVGNAEDAILAYAGVEPDLMVVDLVLPGINGWDLVARVRTELPDCAIAITSVLPTIQFPEAEAFLPKPFNRAEVVRVLRDCVPRWSAA</sequence>
<dbReference type="AlphaFoldDB" id="A0A7C9PLY8"/>
<dbReference type="InterPro" id="IPR001789">
    <property type="entry name" value="Sig_transdc_resp-reg_receiver"/>
</dbReference>
<dbReference type="RefSeq" id="WP_163472209.1">
    <property type="nucleotide sequence ID" value="NZ_JAAGWZ010000001.1"/>
</dbReference>
<feature type="domain" description="Response regulatory" evidence="3">
    <location>
        <begin position="13"/>
        <end position="121"/>
    </location>
</feature>
<dbReference type="PANTHER" id="PTHR44591:SF3">
    <property type="entry name" value="RESPONSE REGULATORY DOMAIN-CONTAINING PROTEIN"/>
    <property type="match status" value="1"/>
</dbReference>
<evidence type="ECO:0000256" key="1">
    <source>
        <dbReference type="ARBA" id="ARBA00022553"/>
    </source>
</evidence>
<dbReference type="Gene3D" id="3.40.50.2300">
    <property type="match status" value="1"/>
</dbReference>
<protein>
    <submittedName>
        <fullName evidence="4">Response regulator</fullName>
    </submittedName>
</protein>
<dbReference type="InterPro" id="IPR050595">
    <property type="entry name" value="Bact_response_regulator"/>
</dbReference>